<comment type="caution">
    <text evidence="1">The sequence shown here is derived from an EMBL/GenBank/DDBJ whole genome shotgun (WGS) entry which is preliminary data.</text>
</comment>
<proteinExistence type="predicted"/>
<dbReference type="EMBL" id="JAKKSL010000007">
    <property type="protein sequence ID" value="MCI2285932.1"/>
    <property type="molecule type" value="Genomic_DNA"/>
</dbReference>
<dbReference type="Proteomes" id="UP001139646">
    <property type="component" value="Unassembled WGS sequence"/>
</dbReference>
<sequence>MNVITMLPWCPLMMEVLGVMTQRRYFTLLHTQSGIHFFDGQDSSVLHYPSVLKAYKEFSRNRSILKPFDWEGAFIQKIPHILMFDQVLERIVVASYREAFQYLTVSNEEIKNKESHHAFVNNEERAFNIMLSWWEGLELKTPNLRVC</sequence>
<gene>
    <name evidence="1" type="ORF">L3081_24205</name>
</gene>
<keyword evidence="2" id="KW-1185">Reference proteome</keyword>
<evidence type="ECO:0000313" key="2">
    <source>
        <dbReference type="Proteomes" id="UP001139646"/>
    </source>
</evidence>
<organism evidence="1 2">
    <name type="scientific">Colwellia maritima</name>
    <dbReference type="NCBI Taxonomy" id="2912588"/>
    <lineage>
        <taxon>Bacteria</taxon>
        <taxon>Pseudomonadati</taxon>
        <taxon>Pseudomonadota</taxon>
        <taxon>Gammaproteobacteria</taxon>
        <taxon>Alteromonadales</taxon>
        <taxon>Colwelliaceae</taxon>
        <taxon>Colwellia</taxon>
    </lineage>
</organism>
<reference evidence="1" key="1">
    <citation type="submission" date="2022-01" db="EMBL/GenBank/DDBJ databases">
        <title>Colwellia maritima, isolated from seawater.</title>
        <authorList>
            <person name="Kristyanto S."/>
            <person name="Jung J."/>
            <person name="Jeon C.O."/>
        </authorList>
    </citation>
    <scope>NUCLEOTIDE SEQUENCE</scope>
    <source>
        <strain evidence="1">MSW7</strain>
    </source>
</reference>
<protein>
    <submittedName>
        <fullName evidence="1">Uncharacterized protein</fullName>
    </submittedName>
</protein>
<accession>A0ABS9XA64</accession>
<dbReference type="RefSeq" id="WP_242288964.1">
    <property type="nucleotide sequence ID" value="NZ_JAKKSL010000007.1"/>
</dbReference>
<name>A0ABS9XA64_9GAMM</name>
<evidence type="ECO:0000313" key="1">
    <source>
        <dbReference type="EMBL" id="MCI2285932.1"/>
    </source>
</evidence>